<dbReference type="SMART" id="SM00387">
    <property type="entry name" value="HATPase_c"/>
    <property type="match status" value="1"/>
</dbReference>
<evidence type="ECO:0000256" key="8">
    <source>
        <dbReference type="ARBA" id="ARBA00023125"/>
    </source>
</evidence>
<comment type="catalytic activity">
    <reaction evidence="1">
        <text>ATP + protein L-histidine = ADP + protein N-phospho-L-histidine.</text>
        <dbReference type="EC" id="2.7.13.3"/>
    </reaction>
</comment>
<protein>
    <recommendedName>
        <fullName evidence="3">histidine kinase</fullName>
        <ecNumber evidence="3">2.7.13.3</ecNumber>
    </recommendedName>
</protein>
<dbReference type="PANTHER" id="PTHR43065:SF42">
    <property type="entry name" value="TWO-COMPONENT SENSOR PPRA"/>
    <property type="match status" value="1"/>
</dbReference>
<evidence type="ECO:0000256" key="7">
    <source>
        <dbReference type="ARBA" id="ARBA00023015"/>
    </source>
</evidence>
<evidence type="ECO:0000256" key="2">
    <source>
        <dbReference type="ARBA" id="ARBA00004236"/>
    </source>
</evidence>
<dbReference type="KEGG" id="led:BBK82_27470"/>
<dbReference type="InterPro" id="IPR005467">
    <property type="entry name" value="His_kinase_dom"/>
</dbReference>
<keyword evidence="5" id="KW-0808">Transferase</keyword>
<dbReference type="GO" id="GO:0003677">
    <property type="term" value="F:DNA binding"/>
    <property type="evidence" value="ECO:0007669"/>
    <property type="project" value="UniProtKB-KW"/>
</dbReference>
<dbReference type="InterPro" id="IPR011006">
    <property type="entry name" value="CheY-like_superfamily"/>
</dbReference>
<dbReference type="Pfam" id="PF00072">
    <property type="entry name" value="Response_reg"/>
    <property type="match status" value="1"/>
</dbReference>
<gene>
    <name evidence="14" type="ORF">BBK82_27470</name>
</gene>
<reference evidence="14 15" key="1">
    <citation type="submission" date="2016-07" db="EMBL/GenBank/DDBJ databases">
        <title>Complete genome sequence of the Lentzea guizhouensis DHS C013.</title>
        <authorList>
            <person name="Cao C."/>
        </authorList>
    </citation>
    <scope>NUCLEOTIDE SEQUENCE [LARGE SCALE GENOMIC DNA]</scope>
    <source>
        <strain evidence="14 15">DHS C013</strain>
    </source>
</reference>
<dbReference type="Gene3D" id="3.40.50.2300">
    <property type="match status" value="5"/>
</dbReference>
<feature type="modified residue" description="4-aspartylphosphate" evidence="10">
    <location>
        <position position="918"/>
    </location>
</feature>
<dbReference type="Pfam" id="PF00512">
    <property type="entry name" value="HisKA"/>
    <property type="match status" value="1"/>
</dbReference>
<evidence type="ECO:0000256" key="5">
    <source>
        <dbReference type="ARBA" id="ARBA00022777"/>
    </source>
</evidence>
<evidence type="ECO:0000259" key="13">
    <source>
        <dbReference type="PROSITE" id="PS50110"/>
    </source>
</evidence>
<dbReference type="CDD" id="cd00082">
    <property type="entry name" value="HisKA"/>
    <property type="match status" value="1"/>
</dbReference>
<feature type="coiled-coil region" evidence="11">
    <location>
        <begin position="586"/>
        <end position="613"/>
    </location>
</feature>
<dbReference type="InterPro" id="IPR036890">
    <property type="entry name" value="HATPase_C_sf"/>
</dbReference>
<dbReference type="Proteomes" id="UP000093053">
    <property type="component" value="Chromosome"/>
</dbReference>
<dbReference type="CDD" id="cd00156">
    <property type="entry name" value="REC"/>
    <property type="match status" value="1"/>
</dbReference>
<dbReference type="AlphaFoldDB" id="A0A1B2HNG2"/>
<proteinExistence type="predicted"/>
<evidence type="ECO:0000256" key="11">
    <source>
        <dbReference type="SAM" id="Coils"/>
    </source>
</evidence>
<dbReference type="CDD" id="cd06267">
    <property type="entry name" value="PBP1_LacI_sugar_binding-like"/>
    <property type="match status" value="1"/>
</dbReference>
<dbReference type="SUPFAM" id="SSF52172">
    <property type="entry name" value="CheY-like"/>
    <property type="match status" value="1"/>
</dbReference>
<dbReference type="EMBL" id="CP016793">
    <property type="protein sequence ID" value="ANZ39246.1"/>
    <property type="molecule type" value="Genomic_DNA"/>
</dbReference>
<dbReference type="InterPro" id="IPR003594">
    <property type="entry name" value="HATPase_dom"/>
</dbReference>
<feature type="domain" description="Response regulatory" evidence="13">
    <location>
        <begin position="867"/>
        <end position="977"/>
    </location>
</feature>
<keyword evidence="8" id="KW-0238">DNA-binding</keyword>
<comment type="subcellular location">
    <subcellularLocation>
        <location evidence="2">Cell membrane</location>
    </subcellularLocation>
</comment>
<dbReference type="InterPro" id="IPR036097">
    <property type="entry name" value="HisK_dim/P_sf"/>
</dbReference>
<evidence type="ECO:0000256" key="6">
    <source>
        <dbReference type="ARBA" id="ARBA00023012"/>
    </source>
</evidence>
<sequence>MANGSAKRRPTIGMITAGPLIELAGEQWRGVSDGAQRLGCDLVCFVGSELNHPDPHKRRANAVFDLISPDRIDALVVWTTRMGQLIGPEGMQEFVKRYAPMPIVSVETTLGPWPSILMDNRKGMKQAVDHLIEVHGRRRIAFVRGPLSHIGANERFQGYADSLRAHGIPLDPRLVTRPGSFIWEPGTAADAVRRMLAEVQLPPDAIAAANDDYAIGVVSALEELGFRTPEDIAVVGYDNHTNVRTHDLGYTTTSGAGHQVRVHRKVNIDAAMPAFTTVRAPFHDMGIRAAELALALVLKRPVPQVQTLRTELVVRRSCGCLPTGLGGHAPAHGRLNISESATAHTVADHLRSSLGPSSGALPDGWAEQLVVELMAAGRGEVQGAGFLEMLAEYIRASARAGCAPESWWAPLFDLYRFVTARVSDATLIQELWLRVQLLVGDAFRTDAKFAYLSHERHDQTVREAGQRLVASRDVTELTDALVEELPRLGIPACHVMSYEAPGIARVLVRYEEGKLRTDFPETPFPALTLTPYRFRRDVPFSALVAPLHTDDEQLGYVIFEEGPEQGWMYEAVQQQLSSALRGIRLMQELKDARARLEERVGETEAQLRHAQKMEAIGRLTGGIAHDFNNILTVVNGNSEMLLRRTLPDDPRRTAIEDILHAGERAANLTRQLLAFTRQQVLHPESLDLGENLAKIGSMLRTLVGDHIELTFDLPDGVSRVWADAGQIQQILFNLAVNSRDAMPQGGTLSVEIADATLGPGDTGRIVGVRPGEYVVMRVRDTGVGMDAAVLAQVFEPYFTTKPVGKGTGLGLSTVFGIVQQSGGQIEVLSAPGQGTTVEVYLPVPHEREGTATAPYARRVTTQLGAGTVLLVEDDSQVRVMTRRSLETAGYAVIEAGDGQEALQLATEHRSAIDLVLTDVVMPKMGGPELVALLRSTGVAPAVIYMSGYTVDEPMTSEVLISKPYVESELLEKVREVLGQDA</sequence>
<dbReference type="GO" id="GO:0000155">
    <property type="term" value="F:phosphorelay sensor kinase activity"/>
    <property type="evidence" value="ECO:0007669"/>
    <property type="project" value="InterPro"/>
</dbReference>
<evidence type="ECO:0000256" key="4">
    <source>
        <dbReference type="ARBA" id="ARBA00022553"/>
    </source>
</evidence>
<dbReference type="PRINTS" id="PR00344">
    <property type="entry name" value="BCTRLSENSOR"/>
</dbReference>
<dbReference type="GO" id="GO:0005886">
    <property type="term" value="C:plasma membrane"/>
    <property type="evidence" value="ECO:0007669"/>
    <property type="project" value="UniProtKB-SubCell"/>
</dbReference>
<evidence type="ECO:0000256" key="10">
    <source>
        <dbReference type="PROSITE-ProRule" id="PRU00169"/>
    </source>
</evidence>
<accession>A0A1B2HNG2</accession>
<keyword evidence="11" id="KW-0175">Coiled coil</keyword>
<keyword evidence="15" id="KW-1185">Reference proteome</keyword>
<dbReference type="SUPFAM" id="SSF53822">
    <property type="entry name" value="Periplasmic binding protein-like I"/>
    <property type="match status" value="1"/>
</dbReference>
<dbReference type="PANTHER" id="PTHR43065">
    <property type="entry name" value="SENSOR HISTIDINE KINASE"/>
    <property type="match status" value="1"/>
</dbReference>
<dbReference type="PROSITE" id="PS50109">
    <property type="entry name" value="HIS_KIN"/>
    <property type="match status" value="1"/>
</dbReference>
<dbReference type="InterPro" id="IPR046335">
    <property type="entry name" value="LacI/GalR-like_sensor"/>
</dbReference>
<dbReference type="InterPro" id="IPR004358">
    <property type="entry name" value="Sig_transdc_His_kin-like_C"/>
</dbReference>
<dbReference type="STRING" id="1586287.BBK82_27470"/>
<dbReference type="EC" id="2.7.13.3" evidence="3"/>
<feature type="domain" description="Histidine kinase" evidence="12">
    <location>
        <begin position="622"/>
        <end position="845"/>
    </location>
</feature>
<dbReference type="Pfam" id="PF02518">
    <property type="entry name" value="HATPase_c"/>
    <property type="match status" value="1"/>
</dbReference>
<dbReference type="Pfam" id="PF13377">
    <property type="entry name" value="Peripla_BP_3"/>
    <property type="match status" value="1"/>
</dbReference>
<dbReference type="SUPFAM" id="SSF47384">
    <property type="entry name" value="Homodimeric domain of signal transducing histidine kinase"/>
    <property type="match status" value="1"/>
</dbReference>
<dbReference type="Gene3D" id="1.10.287.130">
    <property type="match status" value="1"/>
</dbReference>
<dbReference type="InterPro" id="IPR001789">
    <property type="entry name" value="Sig_transdc_resp-reg_receiver"/>
</dbReference>
<dbReference type="SMART" id="SM00448">
    <property type="entry name" value="REC"/>
    <property type="match status" value="1"/>
</dbReference>
<dbReference type="PROSITE" id="PS50110">
    <property type="entry name" value="RESPONSE_REGULATORY"/>
    <property type="match status" value="1"/>
</dbReference>
<keyword evidence="7" id="KW-0805">Transcription regulation</keyword>
<evidence type="ECO:0000256" key="9">
    <source>
        <dbReference type="ARBA" id="ARBA00023163"/>
    </source>
</evidence>
<dbReference type="InterPro" id="IPR003661">
    <property type="entry name" value="HisK_dim/P_dom"/>
</dbReference>
<dbReference type="SMART" id="SM00388">
    <property type="entry name" value="HisKA"/>
    <property type="match status" value="1"/>
</dbReference>
<evidence type="ECO:0000256" key="1">
    <source>
        <dbReference type="ARBA" id="ARBA00000085"/>
    </source>
</evidence>
<evidence type="ECO:0000313" key="15">
    <source>
        <dbReference type="Proteomes" id="UP000093053"/>
    </source>
</evidence>
<name>A0A1B2HNG2_9PSEU</name>
<dbReference type="Gene3D" id="3.30.565.10">
    <property type="entry name" value="Histidine kinase-like ATPase, C-terminal domain"/>
    <property type="match status" value="1"/>
</dbReference>
<keyword evidence="9" id="KW-0804">Transcription</keyword>
<keyword evidence="5" id="KW-0418">Kinase</keyword>
<evidence type="ECO:0000259" key="12">
    <source>
        <dbReference type="PROSITE" id="PS50109"/>
    </source>
</evidence>
<dbReference type="SUPFAM" id="SSF55874">
    <property type="entry name" value="ATPase domain of HSP90 chaperone/DNA topoisomerase II/histidine kinase"/>
    <property type="match status" value="1"/>
</dbReference>
<organism evidence="14 15">
    <name type="scientific">Lentzea guizhouensis</name>
    <dbReference type="NCBI Taxonomy" id="1586287"/>
    <lineage>
        <taxon>Bacteria</taxon>
        <taxon>Bacillati</taxon>
        <taxon>Actinomycetota</taxon>
        <taxon>Actinomycetes</taxon>
        <taxon>Pseudonocardiales</taxon>
        <taxon>Pseudonocardiaceae</taxon>
        <taxon>Lentzea</taxon>
    </lineage>
</organism>
<evidence type="ECO:0000256" key="3">
    <source>
        <dbReference type="ARBA" id="ARBA00012438"/>
    </source>
</evidence>
<keyword evidence="4 10" id="KW-0597">Phosphoprotein</keyword>
<keyword evidence="6" id="KW-0902">Two-component regulatory system</keyword>
<evidence type="ECO:0000313" key="14">
    <source>
        <dbReference type="EMBL" id="ANZ39246.1"/>
    </source>
</evidence>
<dbReference type="InterPro" id="IPR028082">
    <property type="entry name" value="Peripla_BP_I"/>
</dbReference>